<dbReference type="AlphaFoldDB" id="A0A1F8BL40"/>
<comment type="caution">
    <text evidence="3">The sequence shown here is derived from an EMBL/GenBank/DDBJ whole genome shotgun (WGS) entry which is preliminary data.</text>
</comment>
<keyword evidence="1" id="KW-0472">Membrane</keyword>
<name>A0A1F8BL40_9BACT</name>
<sequence>MKKKIDTWAPPIVWMVLIFSFSSLATNPVSVIHWKDFIVKKTGHVLIYAILTILIYRAFREGRTHRKKAAFYSIFFAVAYGISDEYHQSFTPGRDPQMRDVIFDTIGSILAIYIVWKLLPKVPPKLKSLAESLHIL</sequence>
<organism evidence="3 4">
    <name type="scientific">Candidatus Woesebacteria bacterium RIFCSPLOWO2_01_FULL_39_25</name>
    <dbReference type="NCBI Taxonomy" id="1802521"/>
    <lineage>
        <taxon>Bacteria</taxon>
        <taxon>Candidatus Woeseibacteriota</taxon>
    </lineage>
</organism>
<accession>A0A1F8BL40</accession>
<dbReference type="InterPro" id="IPR006976">
    <property type="entry name" value="VanZ-like"/>
</dbReference>
<dbReference type="PANTHER" id="PTHR28008:SF1">
    <property type="entry name" value="DOMAIN PROTEIN, PUTATIVE (AFU_ORTHOLOGUE AFUA_3G10980)-RELATED"/>
    <property type="match status" value="1"/>
</dbReference>
<evidence type="ECO:0000259" key="2">
    <source>
        <dbReference type="Pfam" id="PF04892"/>
    </source>
</evidence>
<keyword evidence="1" id="KW-0812">Transmembrane</keyword>
<evidence type="ECO:0000313" key="4">
    <source>
        <dbReference type="Proteomes" id="UP000176725"/>
    </source>
</evidence>
<proteinExistence type="predicted"/>
<dbReference type="PANTHER" id="PTHR28008">
    <property type="entry name" value="DOMAIN PROTEIN, PUTATIVE (AFU_ORTHOLOGUE AFUA_3G10980)-RELATED"/>
    <property type="match status" value="1"/>
</dbReference>
<protein>
    <recommendedName>
        <fullName evidence="2">VanZ-like domain-containing protein</fullName>
    </recommendedName>
</protein>
<gene>
    <name evidence="3" type="ORF">A2893_03990</name>
</gene>
<dbReference type="EMBL" id="MGHH01000007">
    <property type="protein sequence ID" value="OGM64786.1"/>
    <property type="molecule type" value="Genomic_DNA"/>
</dbReference>
<evidence type="ECO:0000313" key="3">
    <source>
        <dbReference type="EMBL" id="OGM64786.1"/>
    </source>
</evidence>
<reference evidence="3 4" key="1">
    <citation type="journal article" date="2016" name="Nat. Commun.">
        <title>Thousands of microbial genomes shed light on interconnected biogeochemical processes in an aquifer system.</title>
        <authorList>
            <person name="Anantharaman K."/>
            <person name="Brown C.T."/>
            <person name="Hug L.A."/>
            <person name="Sharon I."/>
            <person name="Castelle C.J."/>
            <person name="Probst A.J."/>
            <person name="Thomas B.C."/>
            <person name="Singh A."/>
            <person name="Wilkins M.J."/>
            <person name="Karaoz U."/>
            <person name="Brodie E.L."/>
            <person name="Williams K.H."/>
            <person name="Hubbard S.S."/>
            <person name="Banfield J.F."/>
        </authorList>
    </citation>
    <scope>NUCLEOTIDE SEQUENCE [LARGE SCALE GENOMIC DNA]</scope>
</reference>
<dbReference type="Pfam" id="PF04892">
    <property type="entry name" value="VanZ"/>
    <property type="match status" value="1"/>
</dbReference>
<evidence type="ECO:0000256" key="1">
    <source>
        <dbReference type="SAM" id="Phobius"/>
    </source>
</evidence>
<dbReference type="STRING" id="1802521.A2893_03990"/>
<feature type="domain" description="VanZ-like" evidence="2">
    <location>
        <begin position="36"/>
        <end position="116"/>
    </location>
</feature>
<feature type="transmembrane region" description="Helical" evidence="1">
    <location>
        <begin position="42"/>
        <end position="59"/>
    </location>
</feature>
<dbReference type="NCBIfam" id="NF037970">
    <property type="entry name" value="vanZ_1"/>
    <property type="match status" value="1"/>
</dbReference>
<keyword evidence="1" id="KW-1133">Transmembrane helix</keyword>
<dbReference type="Proteomes" id="UP000176725">
    <property type="component" value="Unassembled WGS sequence"/>
</dbReference>
<feature type="transmembrane region" description="Helical" evidence="1">
    <location>
        <begin position="12"/>
        <end position="30"/>
    </location>
</feature>